<sequence length="134" mass="15046">MSEAEHFVDTNVLLYLLSSDEVKAQRAEEIIQAGGVISVQVLNEFASVAARKLGMSLAEIREILETIRQALRVLPLTEQSHALGLELAERYRLSIFDAMIVASAWLAGSSVLWSEDMQHKLVIEQRLVVRNPFR</sequence>
<evidence type="ECO:0000256" key="1">
    <source>
        <dbReference type="ARBA" id="ARBA00022649"/>
    </source>
</evidence>
<evidence type="ECO:0000259" key="6">
    <source>
        <dbReference type="Pfam" id="PF01850"/>
    </source>
</evidence>
<dbReference type="SUPFAM" id="SSF88723">
    <property type="entry name" value="PIN domain-like"/>
    <property type="match status" value="1"/>
</dbReference>
<dbReference type="InterPro" id="IPR022907">
    <property type="entry name" value="VapC_family"/>
</dbReference>
<dbReference type="HAMAP" id="MF_00265">
    <property type="entry name" value="VapC_Nob1"/>
    <property type="match status" value="1"/>
</dbReference>
<protein>
    <recommendedName>
        <fullName evidence="5">Ribonuclease VapC</fullName>
        <shortName evidence="5">RNase VapC</shortName>
        <ecNumber evidence="5">3.1.-.-</ecNumber>
    </recommendedName>
    <alternativeName>
        <fullName evidence="5">Toxin VapC</fullName>
    </alternativeName>
</protein>
<dbReference type="Gene3D" id="3.40.50.1010">
    <property type="entry name" value="5'-nuclease"/>
    <property type="match status" value="1"/>
</dbReference>
<keyword evidence="5" id="KW-0460">Magnesium</keyword>
<comment type="caution">
    <text evidence="7">The sequence shown here is derived from an EMBL/GenBank/DDBJ whole genome shotgun (WGS) entry which is preliminary data.</text>
</comment>
<reference evidence="7 8" key="1">
    <citation type="submission" date="2014-02" db="EMBL/GenBank/DDBJ databases">
        <title>Expanding our view of genomic diversity in Candidatus Accumulibacter clades.</title>
        <authorList>
            <person name="Skennerton C.T."/>
            <person name="Barr J.J."/>
            <person name="Slater F.R."/>
            <person name="Bond P.L."/>
            <person name="Tyson G.W."/>
        </authorList>
    </citation>
    <scope>NUCLEOTIDE SEQUENCE [LARGE SCALE GENOMIC DNA]</scope>
    <source>
        <strain evidence="8">BA-92</strain>
    </source>
</reference>
<keyword evidence="4 5" id="KW-0378">Hydrolase</keyword>
<comment type="function">
    <text evidence="5">Toxic component of a toxin-antitoxin (TA) system. An RNase.</text>
</comment>
<feature type="domain" description="PIN" evidence="6">
    <location>
        <begin position="7"/>
        <end position="117"/>
    </location>
</feature>
<dbReference type="Pfam" id="PF01850">
    <property type="entry name" value="PIN"/>
    <property type="match status" value="1"/>
</dbReference>
<evidence type="ECO:0000256" key="5">
    <source>
        <dbReference type="HAMAP-Rule" id="MF_00265"/>
    </source>
</evidence>
<accession>A0A011QUS2</accession>
<evidence type="ECO:0000313" key="7">
    <source>
        <dbReference type="EMBL" id="EXI82634.1"/>
    </source>
</evidence>
<evidence type="ECO:0000256" key="2">
    <source>
        <dbReference type="ARBA" id="ARBA00022722"/>
    </source>
</evidence>
<name>A0A011QUS2_9PROT</name>
<keyword evidence="2 5" id="KW-0540">Nuclease</keyword>
<feature type="binding site" evidence="5">
    <location>
        <position position="97"/>
    </location>
    <ligand>
        <name>Mg(2+)</name>
        <dbReference type="ChEBI" id="CHEBI:18420"/>
    </ligand>
</feature>
<comment type="cofactor">
    <cofactor evidence="5">
        <name>Mg(2+)</name>
        <dbReference type="ChEBI" id="CHEBI:18420"/>
    </cofactor>
</comment>
<keyword evidence="1 5" id="KW-1277">Toxin-antitoxin system</keyword>
<dbReference type="PATRIC" id="fig|1454003.3.peg.431"/>
<dbReference type="STRING" id="1454003.AW10_00420"/>
<evidence type="ECO:0000256" key="3">
    <source>
        <dbReference type="ARBA" id="ARBA00022723"/>
    </source>
</evidence>
<dbReference type="CDD" id="cd18692">
    <property type="entry name" value="PIN_VapC-like"/>
    <property type="match status" value="1"/>
</dbReference>
<dbReference type="GO" id="GO:0000287">
    <property type="term" value="F:magnesium ion binding"/>
    <property type="evidence" value="ECO:0007669"/>
    <property type="project" value="UniProtKB-UniRule"/>
</dbReference>
<keyword evidence="5" id="KW-0800">Toxin</keyword>
<gene>
    <name evidence="5" type="primary">vapC</name>
    <name evidence="7" type="ORF">AW10_00420</name>
</gene>
<dbReference type="EC" id="3.1.-.-" evidence="5"/>
<evidence type="ECO:0000256" key="4">
    <source>
        <dbReference type="ARBA" id="ARBA00022801"/>
    </source>
</evidence>
<dbReference type="GO" id="GO:0004540">
    <property type="term" value="F:RNA nuclease activity"/>
    <property type="evidence" value="ECO:0007669"/>
    <property type="project" value="InterPro"/>
</dbReference>
<organism evidence="7 8">
    <name type="scientific">Candidatus Accumulibacter appositus</name>
    <dbReference type="NCBI Taxonomy" id="1454003"/>
    <lineage>
        <taxon>Bacteria</taxon>
        <taxon>Pseudomonadati</taxon>
        <taxon>Pseudomonadota</taxon>
        <taxon>Betaproteobacteria</taxon>
        <taxon>Candidatus Accumulibacter</taxon>
    </lineage>
</organism>
<comment type="similarity">
    <text evidence="5">Belongs to the PINc/VapC protein family.</text>
</comment>
<dbReference type="PANTHER" id="PTHR38826">
    <property type="entry name" value="RIBONUCLEASE VAPC13"/>
    <property type="match status" value="1"/>
</dbReference>
<dbReference type="AlphaFoldDB" id="A0A011QUS2"/>
<evidence type="ECO:0000313" key="8">
    <source>
        <dbReference type="Proteomes" id="UP000021816"/>
    </source>
</evidence>
<dbReference type="PANTHER" id="PTHR38826:SF5">
    <property type="entry name" value="RIBONUCLEASE VAPC13"/>
    <property type="match status" value="1"/>
</dbReference>
<dbReference type="InterPro" id="IPR002716">
    <property type="entry name" value="PIN_dom"/>
</dbReference>
<dbReference type="InterPro" id="IPR029060">
    <property type="entry name" value="PIN-like_dom_sf"/>
</dbReference>
<keyword evidence="3 5" id="KW-0479">Metal-binding</keyword>
<dbReference type="GO" id="GO:0090729">
    <property type="term" value="F:toxin activity"/>
    <property type="evidence" value="ECO:0007669"/>
    <property type="project" value="UniProtKB-KW"/>
</dbReference>
<dbReference type="EMBL" id="JEMX01000010">
    <property type="protein sequence ID" value="EXI82634.1"/>
    <property type="molecule type" value="Genomic_DNA"/>
</dbReference>
<dbReference type="Proteomes" id="UP000021816">
    <property type="component" value="Unassembled WGS sequence"/>
</dbReference>
<feature type="binding site" evidence="5">
    <location>
        <position position="9"/>
    </location>
    <ligand>
        <name>Mg(2+)</name>
        <dbReference type="ChEBI" id="CHEBI:18420"/>
    </ligand>
</feature>
<proteinExistence type="inferred from homology"/>
<dbReference type="GO" id="GO:0016787">
    <property type="term" value="F:hydrolase activity"/>
    <property type="evidence" value="ECO:0007669"/>
    <property type="project" value="UniProtKB-KW"/>
</dbReference>
<dbReference type="InterPro" id="IPR052106">
    <property type="entry name" value="PINc/VapC_TA"/>
</dbReference>